<dbReference type="Gene3D" id="3.20.20.70">
    <property type="entry name" value="Aldolase class I"/>
    <property type="match status" value="1"/>
</dbReference>
<accession>A0A4R7C3B5</accession>
<proteinExistence type="predicted"/>
<dbReference type="OrthoDB" id="9805277at2"/>
<keyword evidence="2" id="KW-0808">Transferase</keyword>
<sequence length="288" mass="30715">MSRKVIVSCAVTGGSPMTKNSRYVPITPKRIAEEALAAARAGAAVVHIHVRDPETGAPGGGVELFREVVSRIRDSGSDVVINLTTGPGARFDPPIDDPRSAEVMVRPPDERVEHVVALRPEICSLDIATMNFGASPIVNSLDHIRHMARAIYEAGVKPELEVFDLGQVGYALYLIEQGIIEKPPFFQFCLGIRGGAPATTEAMTAMKNMLPAGTVWSAFGISRSEFPMVAQSVILGGHVRVGLEDNLFIAQGELAEGNAPLVERAVTIVTSIGEDIASPADARRILSL</sequence>
<dbReference type="Pfam" id="PF05853">
    <property type="entry name" value="BKACE"/>
    <property type="match status" value="1"/>
</dbReference>
<organism evidence="5 6">
    <name type="scientific">Enterovirga rhinocerotis</name>
    <dbReference type="NCBI Taxonomy" id="1339210"/>
    <lineage>
        <taxon>Bacteria</taxon>
        <taxon>Pseudomonadati</taxon>
        <taxon>Pseudomonadota</taxon>
        <taxon>Alphaproteobacteria</taxon>
        <taxon>Hyphomicrobiales</taxon>
        <taxon>Methylobacteriaceae</taxon>
        <taxon>Enterovirga</taxon>
    </lineage>
</organism>
<name>A0A4R7C3B5_9HYPH</name>
<dbReference type="EMBL" id="SNZR01000011">
    <property type="protein sequence ID" value="TDR92888.1"/>
    <property type="molecule type" value="Genomic_DNA"/>
</dbReference>
<reference evidence="5 6" key="1">
    <citation type="submission" date="2019-03" db="EMBL/GenBank/DDBJ databases">
        <title>Genomic Encyclopedia of Type Strains, Phase IV (KMG-IV): sequencing the most valuable type-strain genomes for metagenomic binning, comparative biology and taxonomic classification.</title>
        <authorList>
            <person name="Goeker M."/>
        </authorList>
    </citation>
    <scope>NUCLEOTIDE SEQUENCE [LARGE SCALE GENOMIC DNA]</scope>
    <source>
        <strain evidence="5 6">DSM 25903</strain>
    </source>
</reference>
<comment type="caution">
    <text evidence="5">The sequence shown here is derived from an EMBL/GenBank/DDBJ whole genome shotgun (WGS) entry which is preliminary data.</text>
</comment>
<dbReference type="PANTHER" id="PTHR37418:SF2">
    <property type="entry name" value="3-KETO-5-AMINOHEXANOATE CLEAVAGE ENZYME"/>
    <property type="match status" value="1"/>
</dbReference>
<gene>
    <name evidence="5" type="ORF">EV668_0130</name>
</gene>
<dbReference type="GO" id="GO:0046872">
    <property type="term" value="F:metal ion binding"/>
    <property type="evidence" value="ECO:0007669"/>
    <property type="project" value="UniProtKB-KW"/>
</dbReference>
<dbReference type="PANTHER" id="PTHR37418">
    <property type="entry name" value="3-KETO-5-AMINOHEXANOATE CLEAVAGE ENZYME-RELATED"/>
    <property type="match status" value="1"/>
</dbReference>
<keyword evidence="3" id="KW-0479">Metal-binding</keyword>
<dbReference type="GO" id="GO:0043720">
    <property type="term" value="F:3-keto-5-aminohexanoate cleavage activity"/>
    <property type="evidence" value="ECO:0007669"/>
    <property type="project" value="InterPro"/>
</dbReference>
<evidence type="ECO:0000256" key="1">
    <source>
        <dbReference type="ARBA" id="ARBA00001947"/>
    </source>
</evidence>
<dbReference type="InterPro" id="IPR013785">
    <property type="entry name" value="Aldolase_TIM"/>
</dbReference>
<evidence type="ECO:0000256" key="4">
    <source>
        <dbReference type="ARBA" id="ARBA00022833"/>
    </source>
</evidence>
<protein>
    <submittedName>
        <fullName evidence="5">Uncharacterized protein (DUF849 family)</fullName>
    </submittedName>
</protein>
<keyword evidence="4" id="KW-0862">Zinc</keyword>
<keyword evidence="6" id="KW-1185">Reference proteome</keyword>
<evidence type="ECO:0000256" key="3">
    <source>
        <dbReference type="ARBA" id="ARBA00022723"/>
    </source>
</evidence>
<evidence type="ECO:0000313" key="6">
    <source>
        <dbReference type="Proteomes" id="UP000295122"/>
    </source>
</evidence>
<dbReference type="InterPro" id="IPR008567">
    <property type="entry name" value="BKACE"/>
</dbReference>
<evidence type="ECO:0000256" key="2">
    <source>
        <dbReference type="ARBA" id="ARBA00022679"/>
    </source>
</evidence>
<evidence type="ECO:0000313" key="5">
    <source>
        <dbReference type="EMBL" id="TDR92888.1"/>
    </source>
</evidence>
<dbReference type="Proteomes" id="UP000295122">
    <property type="component" value="Unassembled WGS sequence"/>
</dbReference>
<dbReference type="AlphaFoldDB" id="A0A4R7C3B5"/>
<comment type="cofactor">
    <cofactor evidence="1">
        <name>Zn(2+)</name>
        <dbReference type="ChEBI" id="CHEBI:29105"/>
    </cofactor>
</comment>